<dbReference type="AlphaFoldDB" id="X0V690"/>
<feature type="non-terminal residue" evidence="2">
    <location>
        <position position="167"/>
    </location>
</feature>
<evidence type="ECO:0000313" key="2">
    <source>
        <dbReference type="EMBL" id="GAG13620.1"/>
    </source>
</evidence>
<sequence length="167" mass="18565">MTSVIKYYEGIDSVAVIGNYLPRQCGIATFTTDLVEGLSAEAPDIKCWAAAMNDKPEGYPYPEKVRFEINQNKLTDYSVASQFLNISQTDIVCLQHEYALFGGPAGSHLLKLLGDLRMPVVTTLHTILKDPAPEYRDIMCKLSELSDKLVVMSRKAADFLKDIYAVP</sequence>
<organism evidence="2">
    <name type="scientific">marine sediment metagenome</name>
    <dbReference type="NCBI Taxonomy" id="412755"/>
    <lineage>
        <taxon>unclassified sequences</taxon>
        <taxon>metagenomes</taxon>
        <taxon>ecological metagenomes</taxon>
    </lineage>
</organism>
<proteinExistence type="predicted"/>
<dbReference type="InterPro" id="IPR028098">
    <property type="entry name" value="Glyco_trans_4-like_N"/>
</dbReference>
<accession>X0V690</accession>
<evidence type="ECO:0000259" key="1">
    <source>
        <dbReference type="Pfam" id="PF13439"/>
    </source>
</evidence>
<reference evidence="2" key="1">
    <citation type="journal article" date="2014" name="Front. Microbiol.">
        <title>High frequency of phylogenetically diverse reductive dehalogenase-homologous genes in deep subseafloor sedimentary metagenomes.</title>
        <authorList>
            <person name="Kawai M."/>
            <person name="Futagami T."/>
            <person name="Toyoda A."/>
            <person name="Takaki Y."/>
            <person name="Nishi S."/>
            <person name="Hori S."/>
            <person name="Arai W."/>
            <person name="Tsubouchi T."/>
            <person name="Morono Y."/>
            <person name="Uchiyama I."/>
            <person name="Ito T."/>
            <person name="Fujiyama A."/>
            <person name="Inagaki F."/>
            <person name="Takami H."/>
        </authorList>
    </citation>
    <scope>NUCLEOTIDE SEQUENCE</scope>
    <source>
        <strain evidence="2">Expedition CK06-06</strain>
    </source>
</reference>
<dbReference type="Gene3D" id="3.40.50.2000">
    <property type="entry name" value="Glycogen Phosphorylase B"/>
    <property type="match status" value="1"/>
</dbReference>
<dbReference type="Pfam" id="PF13439">
    <property type="entry name" value="Glyco_transf_4"/>
    <property type="match status" value="1"/>
</dbReference>
<dbReference type="EMBL" id="BARS01022420">
    <property type="protein sequence ID" value="GAG13620.1"/>
    <property type="molecule type" value="Genomic_DNA"/>
</dbReference>
<name>X0V690_9ZZZZ</name>
<protein>
    <recommendedName>
        <fullName evidence="1">Glycosyltransferase subfamily 4-like N-terminal domain-containing protein</fullName>
    </recommendedName>
</protein>
<comment type="caution">
    <text evidence="2">The sequence shown here is derived from an EMBL/GenBank/DDBJ whole genome shotgun (WGS) entry which is preliminary data.</text>
</comment>
<gene>
    <name evidence="2" type="ORF">S01H1_35851</name>
</gene>
<feature type="domain" description="Glycosyltransferase subfamily 4-like N-terminal" evidence="1">
    <location>
        <begin position="26"/>
        <end position="167"/>
    </location>
</feature>
<dbReference type="SUPFAM" id="SSF53756">
    <property type="entry name" value="UDP-Glycosyltransferase/glycogen phosphorylase"/>
    <property type="match status" value="1"/>
</dbReference>